<dbReference type="AlphaFoldDB" id="Q98PC5"/>
<proteinExistence type="predicted"/>
<name>Q98PC5_RHILO</name>
<evidence type="ECO:0000313" key="2">
    <source>
        <dbReference type="Proteomes" id="UP000000552"/>
    </source>
</evidence>
<gene>
    <name evidence="1" type="ordered locus">msr9518</name>
</gene>
<accession>Q98PC5</accession>
<reference evidence="1 2" key="1">
    <citation type="journal article" date="2000" name="DNA Res.">
        <title>Complete genome structure of the nitrogen-fixing symbiotic bacterium Mesorhizobium loti.</title>
        <authorList>
            <person name="Kaneko T."/>
            <person name="Nakamura Y."/>
            <person name="Sato S."/>
            <person name="Asamizu E."/>
            <person name="Kato T."/>
            <person name="Sasamoto S."/>
            <person name="Watanabe A."/>
            <person name="Idesawa K."/>
            <person name="Ishikawa A."/>
            <person name="Kawashima K."/>
            <person name="Kimura T."/>
            <person name="Kishida Y."/>
            <person name="Kiyokawa C."/>
            <person name="Kohara M."/>
            <person name="Matsumoto M."/>
            <person name="Matsuno A."/>
            <person name="Mochizuki Y."/>
            <person name="Nakayama S."/>
            <person name="Nakazaki N."/>
            <person name="Shimpo S."/>
            <person name="Sugimoto M."/>
            <person name="Takeuchi C."/>
            <person name="Yamada M."/>
            <person name="Tabata S."/>
        </authorList>
    </citation>
    <scope>NUCLEOTIDE SEQUENCE [LARGE SCALE GENOMIC DNA]</scope>
    <source>
        <strain evidence="2">LMG 29417 / CECT 9101 / MAFF 303099</strain>
        <plasmid evidence="1 2">pMLb</plasmid>
    </source>
</reference>
<dbReference type="HOGENOM" id="CLU_2525240_0_0_5"/>
<organism evidence="1 2">
    <name type="scientific">Mesorhizobium japonicum (strain LMG 29417 / CECT 9101 / MAFF 303099)</name>
    <name type="common">Mesorhizobium loti (strain MAFF 303099)</name>
    <dbReference type="NCBI Taxonomy" id="266835"/>
    <lineage>
        <taxon>Bacteria</taxon>
        <taxon>Pseudomonadati</taxon>
        <taxon>Pseudomonadota</taxon>
        <taxon>Alphaproteobacteria</taxon>
        <taxon>Hyphomicrobiales</taxon>
        <taxon>Phyllobacteriaceae</taxon>
        <taxon>Mesorhizobium</taxon>
    </lineage>
</organism>
<sequence>MGCATSARSGVFEKGASKIGSLMLNGFFSVPSLMMARRLANRRYQKRWSKDVLPSTHGEIDDEVHSLYRTILDAIVHYHSGLTE</sequence>
<dbReference type="Proteomes" id="UP000000552">
    <property type="component" value="Plasmid pMLb"/>
</dbReference>
<geneLocation type="plasmid" evidence="1 2">
    <name>pMLb</name>
</geneLocation>
<protein>
    <submittedName>
        <fullName evidence="1">Msr9518 protein</fullName>
    </submittedName>
</protein>
<dbReference type="KEGG" id="mlo:msr9518"/>
<evidence type="ECO:0000313" key="1">
    <source>
        <dbReference type="EMBL" id="BAB54730.1"/>
    </source>
</evidence>
<dbReference type="EMBL" id="AP003017">
    <property type="protein sequence ID" value="BAB54730.1"/>
    <property type="molecule type" value="Genomic_DNA"/>
</dbReference>
<keyword evidence="1" id="KW-0614">Plasmid</keyword>